<reference evidence="1 2" key="1">
    <citation type="journal article" date="2016" name="Nat. Commun.">
        <title>Thousands of microbial genomes shed light on interconnected biogeochemical processes in an aquifer system.</title>
        <authorList>
            <person name="Anantharaman K."/>
            <person name="Brown C.T."/>
            <person name="Hug L.A."/>
            <person name="Sharon I."/>
            <person name="Castelle C.J."/>
            <person name="Probst A.J."/>
            <person name="Thomas B.C."/>
            <person name="Singh A."/>
            <person name="Wilkins M.J."/>
            <person name="Karaoz U."/>
            <person name="Brodie E.L."/>
            <person name="Williams K.H."/>
            <person name="Hubbard S.S."/>
            <person name="Banfield J.F."/>
        </authorList>
    </citation>
    <scope>NUCLEOTIDE SEQUENCE [LARGE SCALE GENOMIC DNA]</scope>
</reference>
<dbReference type="Proteomes" id="UP000179072">
    <property type="component" value="Unassembled WGS sequence"/>
</dbReference>
<comment type="caution">
    <text evidence="1">The sequence shown here is derived from an EMBL/GenBank/DDBJ whole genome shotgun (WGS) entry which is preliminary data.</text>
</comment>
<protein>
    <submittedName>
        <fullName evidence="1">Uncharacterized protein</fullName>
    </submittedName>
</protein>
<organism evidence="1 2">
    <name type="scientific">Candidatus Roizmanbacteria bacterium RIFCSPLOWO2_01_FULL_38_11</name>
    <dbReference type="NCBI Taxonomy" id="1802060"/>
    <lineage>
        <taxon>Bacteria</taxon>
        <taxon>Candidatus Roizmaniibacteriota</taxon>
    </lineage>
</organism>
<name>A0A1F7IPF1_9BACT</name>
<evidence type="ECO:0000313" key="1">
    <source>
        <dbReference type="EMBL" id="OGK45254.1"/>
    </source>
</evidence>
<sequence length="221" mass="25955">MAKREEYIQSIQLRKKGFSYSQIKNKVNVSKSTLSRWLKNLPLSNNQTLSLDVTQRRVETFRRTMKEKSDQRLLETYITAKNSLIPLTKRELYIAGLFLYWGEGSKNIKGQISLNNTNPQMMKFYIFWLTEICKVPKNKLKVSLHLYKDMSVKNEIEYWSKILNMPLDQFIKPYIKDSLISQIQHKGFVHGTCGILFGDILLKEKIMKSIEVISDSYSKTR</sequence>
<proteinExistence type="predicted"/>
<accession>A0A1F7IPF1</accession>
<evidence type="ECO:0000313" key="2">
    <source>
        <dbReference type="Proteomes" id="UP000179072"/>
    </source>
</evidence>
<dbReference type="EMBL" id="MGAK01000004">
    <property type="protein sequence ID" value="OGK45254.1"/>
    <property type="molecule type" value="Genomic_DNA"/>
</dbReference>
<dbReference type="AlphaFoldDB" id="A0A1F7IPF1"/>
<gene>
    <name evidence="1" type="ORF">A2957_01440</name>
</gene>